<dbReference type="Proteomes" id="UP000732399">
    <property type="component" value="Unassembled WGS sequence"/>
</dbReference>
<dbReference type="EMBL" id="JAAVJH010000008">
    <property type="protein sequence ID" value="NJR79582.1"/>
    <property type="molecule type" value="Genomic_DNA"/>
</dbReference>
<keyword evidence="3" id="KW-1185">Reference proteome</keyword>
<evidence type="ECO:0000313" key="3">
    <source>
        <dbReference type="Proteomes" id="UP000732399"/>
    </source>
</evidence>
<protein>
    <recommendedName>
        <fullName evidence="4">DUF4148 domain-containing protein</fullName>
    </recommendedName>
</protein>
<feature type="chain" id="PRO_5046915050" description="DUF4148 domain-containing protein" evidence="1">
    <location>
        <begin position="26"/>
        <end position="114"/>
    </location>
</feature>
<feature type="signal peptide" evidence="1">
    <location>
        <begin position="1"/>
        <end position="25"/>
    </location>
</feature>
<accession>A0ABX1CT44</accession>
<reference evidence="2 3" key="1">
    <citation type="submission" date="2020-03" db="EMBL/GenBank/DDBJ databases">
        <authorList>
            <person name="Wang L."/>
            <person name="He N."/>
            <person name="Li Y."/>
            <person name="Fang Y."/>
            <person name="Zhang F."/>
        </authorList>
    </citation>
    <scope>NUCLEOTIDE SEQUENCE [LARGE SCALE GENOMIC DNA]</scope>
    <source>
        <strain evidence="2 3">36D10-4-7</strain>
    </source>
</reference>
<keyword evidence="1" id="KW-0732">Signal</keyword>
<comment type="caution">
    <text evidence="2">The sequence shown here is derived from an EMBL/GenBank/DDBJ whole genome shotgun (WGS) entry which is preliminary data.</text>
</comment>
<organism evidence="2 3">
    <name type="scientific">Sphingomonas corticis</name>
    <dbReference type="NCBI Taxonomy" id="2722791"/>
    <lineage>
        <taxon>Bacteria</taxon>
        <taxon>Pseudomonadati</taxon>
        <taxon>Pseudomonadota</taxon>
        <taxon>Alphaproteobacteria</taxon>
        <taxon>Sphingomonadales</taxon>
        <taxon>Sphingomonadaceae</taxon>
        <taxon>Sphingomonas</taxon>
    </lineage>
</organism>
<proteinExistence type="predicted"/>
<dbReference type="RefSeq" id="WP_168135137.1">
    <property type="nucleotide sequence ID" value="NZ_JAAVJH010000008.1"/>
</dbReference>
<evidence type="ECO:0008006" key="4">
    <source>
        <dbReference type="Google" id="ProtNLM"/>
    </source>
</evidence>
<evidence type="ECO:0000313" key="2">
    <source>
        <dbReference type="EMBL" id="NJR79582.1"/>
    </source>
</evidence>
<name>A0ABX1CT44_9SPHN</name>
<evidence type="ECO:0000256" key="1">
    <source>
        <dbReference type="SAM" id="SignalP"/>
    </source>
</evidence>
<sequence length="114" mass="13268">MNRIKTAFVAALGIAAVAAPSVASAAPWQSINQRQQRLDQRIDQGIRSGALNRNEAYRLRTQFRDLANLEQRYRRSNGLSNWERQDLNRRFDQLSARVYNQKHDRQGHRGGHRR</sequence>
<gene>
    <name evidence="2" type="ORF">HBH26_13425</name>
</gene>